<feature type="non-terminal residue" evidence="1">
    <location>
        <position position="1"/>
    </location>
</feature>
<reference evidence="1 2" key="1">
    <citation type="journal article" date="2013" name="Proc. Natl. Acad. Sci. U.S.A.">
        <title>Genome of an arbuscular mycorrhizal fungus provides insight into the oldest plant symbiosis.</title>
        <authorList>
            <person name="Tisserant E."/>
            <person name="Malbreil M."/>
            <person name="Kuo A."/>
            <person name="Kohler A."/>
            <person name="Symeonidi A."/>
            <person name="Balestrini R."/>
            <person name="Charron P."/>
            <person name="Duensing N."/>
            <person name="Frei Dit Frey N."/>
            <person name="Gianinazzi-Pearson V."/>
            <person name="Gilbert L.B."/>
            <person name="Handa Y."/>
            <person name="Herr J.R."/>
            <person name="Hijri M."/>
            <person name="Koul R."/>
            <person name="Kawaguchi M."/>
            <person name="Krajinski F."/>
            <person name="Lammers P.J."/>
            <person name="Masclaux F.G."/>
            <person name="Murat C."/>
            <person name="Morin E."/>
            <person name="Ndikumana S."/>
            <person name="Pagni M."/>
            <person name="Petitpierre D."/>
            <person name="Requena N."/>
            <person name="Rosikiewicz P."/>
            <person name="Riley R."/>
            <person name="Saito K."/>
            <person name="San Clemente H."/>
            <person name="Shapiro H."/>
            <person name="van Tuinen D."/>
            <person name="Becard G."/>
            <person name="Bonfante P."/>
            <person name="Paszkowski U."/>
            <person name="Shachar-Hill Y.Y."/>
            <person name="Tuskan G.A."/>
            <person name="Young P.W."/>
            <person name="Sanders I.R."/>
            <person name="Henrissat B."/>
            <person name="Rensing S.A."/>
            <person name="Grigoriev I.V."/>
            <person name="Corradi N."/>
            <person name="Roux C."/>
            <person name="Martin F."/>
        </authorList>
    </citation>
    <scope>NUCLEOTIDE SEQUENCE [LARGE SCALE GENOMIC DNA]</scope>
    <source>
        <strain evidence="1 2">DAOM 197198</strain>
    </source>
</reference>
<evidence type="ECO:0000313" key="2">
    <source>
        <dbReference type="Proteomes" id="UP000018888"/>
    </source>
</evidence>
<gene>
    <name evidence="1" type="ORF">GLOIN_2v1619874</name>
</gene>
<reference evidence="1 2" key="2">
    <citation type="journal article" date="2018" name="New Phytol.">
        <title>High intraspecific genome diversity in the model arbuscular mycorrhizal symbiont Rhizophagus irregularis.</title>
        <authorList>
            <person name="Chen E.C.H."/>
            <person name="Morin E."/>
            <person name="Beaudet D."/>
            <person name="Noel J."/>
            <person name="Yildirir G."/>
            <person name="Ndikumana S."/>
            <person name="Charron P."/>
            <person name="St-Onge C."/>
            <person name="Giorgi J."/>
            <person name="Kruger M."/>
            <person name="Marton T."/>
            <person name="Ropars J."/>
            <person name="Grigoriev I.V."/>
            <person name="Hainaut M."/>
            <person name="Henrissat B."/>
            <person name="Roux C."/>
            <person name="Martin F."/>
            <person name="Corradi N."/>
        </authorList>
    </citation>
    <scope>NUCLEOTIDE SEQUENCE [LARGE SCALE GENOMIC DNA]</scope>
    <source>
        <strain evidence="1 2">DAOM 197198</strain>
    </source>
</reference>
<proteinExistence type="predicted"/>
<keyword evidence="2" id="KW-1185">Reference proteome</keyword>
<organism evidence="1 2">
    <name type="scientific">Rhizophagus irregularis (strain DAOM 181602 / DAOM 197198 / MUCL 43194)</name>
    <name type="common">Arbuscular mycorrhizal fungus</name>
    <name type="synonym">Glomus intraradices</name>
    <dbReference type="NCBI Taxonomy" id="747089"/>
    <lineage>
        <taxon>Eukaryota</taxon>
        <taxon>Fungi</taxon>
        <taxon>Fungi incertae sedis</taxon>
        <taxon>Mucoromycota</taxon>
        <taxon>Glomeromycotina</taxon>
        <taxon>Glomeromycetes</taxon>
        <taxon>Glomerales</taxon>
        <taxon>Glomeraceae</taxon>
        <taxon>Rhizophagus</taxon>
    </lineage>
</organism>
<dbReference type="Proteomes" id="UP000018888">
    <property type="component" value="Unassembled WGS sequence"/>
</dbReference>
<sequence>GGFFFKDHIKYYIYGPSGNRFSKLSSAPPLSAIVFAFFHGNASSTKPFRSEISNLEE</sequence>
<evidence type="ECO:0000313" key="1">
    <source>
        <dbReference type="EMBL" id="POG70153.1"/>
    </source>
</evidence>
<protein>
    <submittedName>
        <fullName evidence="1">Uncharacterized protein</fullName>
    </submittedName>
</protein>
<accession>A0A2P4PXN9</accession>
<comment type="caution">
    <text evidence="1">The sequence shown here is derived from an EMBL/GenBank/DDBJ whole genome shotgun (WGS) entry which is preliminary data.</text>
</comment>
<dbReference type="AlphaFoldDB" id="A0A2P4PXN9"/>
<dbReference type="EMBL" id="AUPC02000125">
    <property type="protein sequence ID" value="POG70153.1"/>
    <property type="molecule type" value="Genomic_DNA"/>
</dbReference>
<name>A0A2P4PXN9_RHIID</name>